<protein>
    <submittedName>
        <fullName evidence="1">Uncharacterized protein</fullName>
    </submittedName>
</protein>
<evidence type="ECO:0000313" key="2">
    <source>
        <dbReference type="Proteomes" id="UP001157502"/>
    </source>
</evidence>
<organism evidence="1 2">
    <name type="scientific">Dallia pectoralis</name>
    <name type="common">Alaska blackfish</name>
    <dbReference type="NCBI Taxonomy" id="75939"/>
    <lineage>
        <taxon>Eukaryota</taxon>
        <taxon>Metazoa</taxon>
        <taxon>Chordata</taxon>
        <taxon>Craniata</taxon>
        <taxon>Vertebrata</taxon>
        <taxon>Euteleostomi</taxon>
        <taxon>Actinopterygii</taxon>
        <taxon>Neopterygii</taxon>
        <taxon>Teleostei</taxon>
        <taxon>Protacanthopterygii</taxon>
        <taxon>Esociformes</taxon>
        <taxon>Umbridae</taxon>
        <taxon>Dallia</taxon>
    </lineage>
</organism>
<comment type="caution">
    <text evidence="1">The sequence shown here is derived from an EMBL/GenBank/DDBJ whole genome shotgun (WGS) entry which is preliminary data.</text>
</comment>
<reference evidence="1" key="1">
    <citation type="submission" date="2021-05" db="EMBL/GenBank/DDBJ databases">
        <authorList>
            <person name="Pan Q."/>
            <person name="Jouanno E."/>
            <person name="Zahm M."/>
            <person name="Klopp C."/>
            <person name="Cabau C."/>
            <person name="Louis A."/>
            <person name="Berthelot C."/>
            <person name="Parey E."/>
            <person name="Roest Crollius H."/>
            <person name="Montfort J."/>
            <person name="Robinson-Rechavi M."/>
            <person name="Bouchez O."/>
            <person name="Lampietro C."/>
            <person name="Lopez Roques C."/>
            <person name="Donnadieu C."/>
            <person name="Postlethwait J."/>
            <person name="Bobe J."/>
            <person name="Dillon D."/>
            <person name="Chandos A."/>
            <person name="von Hippel F."/>
            <person name="Guiguen Y."/>
        </authorList>
    </citation>
    <scope>NUCLEOTIDE SEQUENCE</scope>
    <source>
        <strain evidence="1">YG-Jan2019</strain>
    </source>
</reference>
<dbReference type="Proteomes" id="UP001157502">
    <property type="component" value="Chromosome 11"/>
</dbReference>
<sequence length="509" mass="57626">MLSQQRVATDPEKIRAVAEWRRPGNTRELQSFLGFASYYRRFVKNFAQLAAPLHALSALFPINPSLKKGLSIPFAQGWNPNCESAFETLKKKLISSPVLGYADFSKPFIVEIDASHQGLGAVLSQDCGEGRRPVAYASCGLRSSERNMENYSAMKLELLALKWAVTDRYREYLIGNKFTVFTDNNPLSHLKTAKLGAIEQRWVSELAQFDFDVVYRPGRENGNADALSRQYSENQNTGDPSESMEETEEVTSSLTAGIRSGYAAVVSEHGSSFSFPVCSAEGLAAQQQEDPVIRSFLMYWRRGTRPEKRERAEEDIKTVELLRQWDKIEESNGVLYRRFWDVWHGQVKQMLLPQGLQGEVLQRMHDGHGHQGVERTFKLIRARYYWPGMYQEVERYCKQCGRCIVAKAPLPRIVTAMGSVLASKPFEVVAMDFTVLERSSDGRENVLVLTDVFSKFTVAVPTKDQKATTVAKAIVKEWIQRYGVPQRLHSDQGMCFEAEIIQNLVHIGV</sequence>
<gene>
    <name evidence="1" type="ORF">DPEC_G00144030</name>
</gene>
<keyword evidence="2" id="KW-1185">Reference proteome</keyword>
<accession>A0ACC2GNR5</accession>
<dbReference type="EMBL" id="CM055738">
    <property type="protein sequence ID" value="KAJ8005187.1"/>
    <property type="molecule type" value="Genomic_DNA"/>
</dbReference>
<evidence type="ECO:0000313" key="1">
    <source>
        <dbReference type="EMBL" id="KAJ8005187.1"/>
    </source>
</evidence>
<name>A0ACC2GNR5_DALPE</name>
<proteinExistence type="predicted"/>